<accession>A0A6G0VZ31</accession>
<evidence type="ECO:0000313" key="2">
    <source>
        <dbReference type="Proteomes" id="UP000478052"/>
    </source>
</evidence>
<gene>
    <name evidence="1" type="ORF">FWK35_00024679</name>
</gene>
<comment type="caution">
    <text evidence="1">The sequence shown here is derived from an EMBL/GenBank/DDBJ whole genome shotgun (WGS) entry which is preliminary data.</text>
</comment>
<protein>
    <submittedName>
        <fullName evidence="1">Uncharacterized protein</fullName>
    </submittedName>
</protein>
<dbReference type="Proteomes" id="UP000478052">
    <property type="component" value="Unassembled WGS sequence"/>
</dbReference>
<name>A0A6G0VZ31_APHCR</name>
<dbReference type="EMBL" id="VUJU01010254">
    <property type="protein sequence ID" value="KAF0715053.1"/>
    <property type="molecule type" value="Genomic_DNA"/>
</dbReference>
<dbReference type="OrthoDB" id="10561901at2759"/>
<sequence>MDHIEQVKLNNAILWVEKSTSTLDIAINSAYIKNNVDIDNEKNILEIRHTFNQFLPLKKIWFLKLHNEMLVMIKMVYVTLMVIRHSIFNQDNDWKKHNKPKSIQTA</sequence>
<proteinExistence type="predicted"/>
<organism evidence="1 2">
    <name type="scientific">Aphis craccivora</name>
    <name type="common">Cowpea aphid</name>
    <dbReference type="NCBI Taxonomy" id="307492"/>
    <lineage>
        <taxon>Eukaryota</taxon>
        <taxon>Metazoa</taxon>
        <taxon>Ecdysozoa</taxon>
        <taxon>Arthropoda</taxon>
        <taxon>Hexapoda</taxon>
        <taxon>Insecta</taxon>
        <taxon>Pterygota</taxon>
        <taxon>Neoptera</taxon>
        <taxon>Paraneoptera</taxon>
        <taxon>Hemiptera</taxon>
        <taxon>Sternorrhyncha</taxon>
        <taxon>Aphidomorpha</taxon>
        <taxon>Aphidoidea</taxon>
        <taxon>Aphididae</taxon>
        <taxon>Aphidini</taxon>
        <taxon>Aphis</taxon>
        <taxon>Aphis</taxon>
    </lineage>
</organism>
<evidence type="ECO:0000313" key="1">
    <source>
        <dbReference type="EMBL" id="KAF0715053.1"/>
    </source>
</evidence>
<dbReference type="AlphaFoldDB" id="A0A6G0VZ31"/>
<reference evidence="1 2" key="1">
    <citation type="submission" date="2019-08" db="EMBL/GenBank/DDBJ databases">
        <title>Whole genome of Aphis craccivora.</title>
        <authorList>
            <person name="Voronova N.V."/>
            <person name="Shulinski R.S."/>
            <person name="Bandarenka Y.V."/>
            <person name="Zhorov D.G."/>
            <person name="Warner D."/>
        </authorList>
    </citation>
    <scope>NUCLEOTIDE SEQUENCE [LARGE SCALE GENOMIC DNA]</scope>
    <source>
        <strain evidence="1">180601</strain>
        <tissue evidence="1">Whole Body</tissue>
    </source>
</reference>
<keyword evidence="2" id="KW-1185">Reference proteome</keyword>